<dbReference type="EMBL" id="GGEC01093166">
    <property type="protein sequence ID" value="MBX73650.1"/>
    <property type="molecule type" value="Transcribed_RNA"/>
</dbReference>
<reference evidence="1" key="1">
    <citation type="submission" date="2018-02" db="EMBL/GenBank/DDBJ databases">
        <title>Rhizophora mucronata_Transcriptome.</title>
        <authorList>
            <person name="Meera S.P."/>
            <person name="Sreeshan A."/>
            <person name="Augustine A."/>
        </authorList>
    </citation>
    <scope>NUCLEOTIDE SEQUENCE</scope>
    <source>
        <tissue evidence="1">Leaf</tissue>
    </source>
</reference>
<dbReference type="AlphaFoldDB" id="A0A2P2R393"/>
<accession>A0A2P2R393</accession>
<evidence type="ECO:0000313" key="1">
    <source>
        <dbReference type="EMBL" id="MBX73650.1"/>
    </source>
</evidence>
<organism evidence="1">
    <name type="scientific">Rhizophora mucronata</name>
    <name type="common">Asiatic mangrove</name>
    <dbReference type="NCBI Taxonomy" id="61149"/>
    <lineage>
        <taxon>Eukaryota</taxon>
        <taxon>Viridiplantae</taxon>
        <taxon>Streptophyta</taxon>
        <taxon>Embryophyta</taxon>
        <taxon>Tracheophyta</taxon>
        <taxon>Spermatophyta</taxon>
        <taxon>Magnoliopsida</taxon>
        <taxon>eudicotyledons</taxon>
        <taxon>Gunneridae</taxon>
        <taxon>Pentapetalae</taxon>
        <taxon>rosids</taxon>
        <taxon>fabids</taxon>
        <taxon>Malpighiales</taxon>
        <taxon>Rhizophoraceae</taxon>
        <taxon>Rhizophora</taxon>
    </lineage>
</organism>
<protein>
    <submittedName>
        <fullName evidence="1">Uncharacterized protein</fullName>
    </submittedName>
</protein>
<sequence length="42" mass="4934">MITVGRVGLHSINCVLIVQSFSHHKRKSVLRQKWKLMICEQE</sequence>
<name>A0A2P2R393_RHIMU</name>
<proteinExistence type="predicted"/>